<name>A0ABU0YT52_9PROT</name>
<keyword evidence="1" id="KW-0472">Membrane</keyword>
<accession>A0ABU0YT52</accession>
<keyword evidence="1" id="KW-0812">Transmembrane</keyword>
<evidence type="ECO:0000313" key="3">
    <source>
        <dbReference type="Proteomes" id="UP001230156"/>
    </source>
</evidence>
<dbReference type="EMBL" id="JAUYVI010000008">
    <property type="protein sequence ID" value="MDQ7250897.1"/>
    <property type="molecule type" value="Genomic_DNA"/>
</dbReference>
<dbReference type="Proteomes" id="UP001230156">
    <property type="component" value="Unassembled WGS sequence"/>
</dbReference>
<dbReference type="RefSeq" id="WP_379960730.1">
    <property type="nucleotide sequence ID" value="NZ_JAUYVI010000008.1"/>
</dbReference>
<evidence type="ECO:0000313" key="2">
    <source>
        <dbReference type="EMBL" id="MDQ7250897.1"/>
    </source>
</evidence>
<keyword evidence="1" id="KW-1133">Transmembrane helix</keyword>
<organism evidence="2 3">
    <name type="scientific">Dongia sedimenti</name>
    <dbReference type="NCBI Taxonomy" id="3064282"/>
    <lineage>
        <taxon>Bacteria</taxon>
        <taxon>Pseudomonadati</taxon>
        <taxon>Pseudomonadota</taxon>
        <taxon>Alphaproteobacteria</taxon>
        <taxon>Rhodospirillales</taxon>
        <taxon>Dongiaceae</taxon>
        <taxon>Dongia</taxon>
    </lineage>
</organism>
<protein>
    <submittedName>
        <fullName evidence="2">Uncharacterized protein</fullName>
    </submittedName>
</protein>
<keyword evidence="3" id="KW-1185">Reference proteome</keyword>
<proteinExistence type="predicted"/>
<evidence type="ECO:0000256" key="1">
    <source>
        <dbReference type="SAM" id="Phobius"/>
    </source>
</evidence>
<gene>
    <name evidence="2" type="ORF">Q8A70_24635</name>
</gene>
<feature type="transmembrane region" description="Helical" evidence="1">
    <location>
        <begin position="29"/>
        <end position="51"/>
    </location>
</feature>
<feature type="transmembrane region" description="Helical" evidence="1">
    <location>
        <begin position="57"/>
        <end position="77"/>
    </location>
</feature>
<comment type="caution">
    <text evidence="2">The sequence shown here is derived from an EMBL/GenBank/DDBJ whole genome shotgun (WGS) entry which is preliminary data.</text>
</comment>
<reference evidence="3" key="1">
    <citation type="submission" date="2023-08" db="EMBL/GenBank/DDBJ databases">
        <title>Rhodospirillaceae gen. nov., a novel taxon isolated from the Yangtze River Yuezi River estuary sludge.</title>
        <authorList>
            <person name="Ruan L."/>
        </authorList>
    </citation>
    <scope>NUCLEOTIDE SEQUENCE [LARGE SCALE GENOMIC DNA]</scope>
    <source>
        <strain evidence="3">R-7</strain>
    </source>
</reference>
<sequence length="413" mass="46043">MSASALLERLRSLWADFRRFKSRHLTVQFLWHSLIALGAIVFFCSMFAWVGELSTDQGWIVLYALVILVPFLIWFLFRLWRKRGALPIAGIIAALAILYAVEVPLLDRDVARTIAALPPVSEPAILAIDTYDISDFTEKCGDLCLEILAKSRADVRMGDRLYRVVAGDQCRSGALRASYFEFLSLGFSGICARQFQADSAQSSQGLLRVIVDHCSNRPLYDAAACADLPSRFRGTIVTVTESGGGSPPRMVRRWLEGVIEPHNYWYAFLGLEDRTVGPRLSYSERLSRALNLELQGCCVPGRDDLDQVLTQLDGFLDDPNFAAKAWVVFDPVARVRGSEDPSIVNRHIALELAKQSSPHRLAGLNMIIASRTTDVAPFRSSVEALRQDPDKLVAEFAKRAQRRINGRMPGDPD</sequence>
<feature type="transmembrane region" description="Helical" evidence="1">
    <location>
        <begin position="84"/>
        <end position="101"/>
    </location>
</feature>